<dbReference type="OrthoDB" id="431034at2759"/>
<evidence type="ECO:0000313" key="3">
    <source>
        <dbReference type="Proteomes" id="UP000024635"/>
    </source>
</evidence>
<evidence type="ECO:0000256" key="1">
    <source>
        <dbReference type="SAM" id="MobiDB-lite"/>
    </source>
</evidence>
<keyword evidence="3" id="KW-1185">Reference proteome</keyword>
<reference evidence="3" key="1">
    <citation type="journal article" date="2015" name="Nat. Genet.">
        <title>The genome and transcriptome of the zoonotic hookworm Ancylostoma ceylanicum identify infection-specific gene families.</title>
        <authorList>
            <person name="Schwarz E.M."/>
            <person name="Hu Y."/>
            <person name="Antoshechkin I."/>
            <person name="Miller M.M."/>
            <person name="Sternberg P.W."/>
            <person name="Aroian R.V."/>
        </authorList>
    </citation>
    <scope>NUCLEOTIDE SEQUENCE</scope>
    <source>
        <strain evidence="3">HY135</strain>
    </source>
</reference>
<gene>
    <name evidence="2" type="primary">Acey_s0098.g3066</name>
    <name evidence="2" type="synonym">Acey-dpy-31</name>
    <name evidence="2" type="ORF">Y032_0098g3066</name>
</gene>
<sequence>MERRRTASSPVRRGDGGVTRGGGAGARDVSLGLERPPTAMSLLRCVILVALPGILGYSLRDDVRLLDDVVEAEAEALRRVRRSASPAADARRRLMGLTEDEHNTVQYYLEKLRQLGKQRHPEGDDKVTSVSIVFVALRKHTGKGTTSVCTSLRS</sequence>
<accession>A0A016TJC3</accession>
<name>A0A016TJC3_9BILA</name>
<comment type="caution">
    <text evidence="2">The sequence shown here is derived from an EMBL/GenBank/DDBJ whole genome shotgun (WGS) entry which is preliminary data.</text>
</comment>
<dbReference type="Proteomes" id="UP000024635">
    <property type="component" value="Unassembled WGS sequence"/>
</dbReference>
<evidence type="ECO:0000313" key="2">
    <source>
        <dbReference type="EMBL" id="EYC02673.1"/>
    </source>
</evidence>
<organism evidence="2 3">
    <name type="scientific">Ancylostoma ceylanicum</name>
    <dbReference type="NCBI Taxonomy" id="53326"/>
    <lineage>
        <taxon>Eukaryota</taxon>
        <taxon>Metazoa</taxon>
        <taxon>Ecdysozoa</taxon>
        <taxon>Nematoda</taxon>
        <taxon>Chromadorea</taxon>
        <taxon>Rhabditida</taxon>
        <taxon>Rhabditina</taxon>
        <taxon>Rhabditomorpha</taxon>
        <taxon>Strongyloidea</taxon>
        <taxon>Ancylostomatidae</taxon>
        <taxon>Ancylostomatinae</taxon>
        <taxon>Ancylostoma</taxon>
    </lineage>
</organism>
<feature type="compositionally biased region" description="Gly residues" evidence="1">
    <location>
        <begin position="16"/>
        <end position="25"/>
    </location>
</feature>
<proteinExistence type="predicted"/>
<dbReference type="AlphaFoldDB" id="A0A016TJC3"/>
<dbReference type="EMBL" id="JARK01001434">
    <property type="protein sequence ID" value="EYC02673.1"/>
    <property type="molecule type" value="Genomic_DNA"/>
</dbReference>
<feature type="region of interest" description="Disordered" evidence="1">
    <location>
        <begin position="1"/>
        <end position="30"/>
    </location>
</feature>
<protein>
    <submittedName>
        <fullName evidence="2">Uncharacterized protein</fullName>
    </submittedName>
</protein>